<evidence type="ECO:0000313" key="1">
    <source>
        <dbReference type="EMBL" id="ACD23116.1"/>
    </source>
</evidence>
<organism evidence="1">
    <name type="scientific">Clostridium botulinum (strain Eklund 17B / Type B)</name>
    <dbReference type="NCBI Taxonomy" id="935198"/>
    <lineage>
        <taxon>Bacteria</taxon>
        <taxon>Bacillati</taxon>
        <taxon>Bacillota</taxon>
        <taxon>Clostridia</taxon>
        <taxon>Eubacteriales</taxon>
        <taxon>Clostridiaceae</taxon>
        <taxon>Clostridium</taxon>
    </lineage>
</organism>
<dbReference type="EMBL" id="CP001056">
    <property type="protein sequence ID" value="ACD23116.1"/>
    <property type="molecule type" value="Genomic_DNA"/>
</dbReference>
<proteinExistence type="predicted"/>
<dbReference type="KEGG" id="cbk:CLL_A0953"/>
<dbReference type="AlphaFoldDB" id="B2TMG6"/>
<protein>
    <submittedName>
        <fullName evidence="1">Uncharacterized protein</fullName>
    </submittedName>
</protein>
<name>B2TMG6_CLOBB</name>
<dbReference type="PATRIC" id="fig|935198.13.peg.904"/>
<gene>
    <name evidence="1" type="ordered locus">CLL_A0953</name>
</gene>
<sequence>MNTEYDDIYDEIYNVILLLFNITKAKLNKASIYDLYYYFNQIQLYINETINNKFIEISKASGNEVVEKEKSIFDDYDKENGYEDEEEQKSIYEIYKNTLNCTIKYAINNLKMSYKECVECNLSEMIDYIVFNIRYDLENKNDD</sequence>
<reference evidence="1" key="1">
    <citation type="submission" date="2009-06" db="EMBL/GenBank/DDBJ databases">
        <authorList>
            <consortium name="US DOE Joint Genome Institute (JGI-PGF)"/>
            <person name="Lucas S."/>
            <person name="Copeland A."/>
            <person name="Lapidus A."/>
            <person name="Glavina del Rio T."/>
            <person name="Dalin E."/>
            <person name="Tice H."/>
            <person name="Bruce D."/>
            <person name="Goodwin L."/>
            <person name="Pitluck S."/>
            <person name="Kyrpides N."/>
            <person name="Mavromatis K."/>
            <person name="Ivanova N."/>
            <person name="Saunders E."/>
            <person name="Brettin T."/>
            <person name="Detter J.C."/>
            <person name="Han C."/>
            <person name="Larimer F."/>
            <person name="Land M."/>
            <person name="Hauser L."/>
            <person name="Markowitz V."/>
            <person name="Cheng J.-F."/>
            <person name="Hugenholtz P."/>
            <person name="Woyke T."/>
            <person name="Wu D."/>
            <person name="Gronow S."/>
            <person name="Klenk H.-P."/>
            <person name="Eisen J.A."/>
        </authorList>
    </citation>
    <scope>NUCLEOTIDE SEQUENCE</scope>
    <source>
        <strain evidence="1">Eklund 17B</strain>
    </source>
</reference>
<dbReference type="HOGENOM" id="CLU_2080691_0_0_9"/>
<reference evidence="1" key="2">
    <citation type="submission" date="2009-08" db="EMBL/GenBank/DDBJ databases">
        <authorList>
            <person name="Shrivastava S."/>
            <person name="Brinkac L.M."/>
            <person name="Dodson R.J."/>
            <person name="Harkins D.M."/>
            <person name="Durkin A.S."/>
            <person name="Sutton G."/>
        </authorList>
    </citation>
    <scope>NUCLEOTIDE SEQUENCE</scope>
    <source>
        <strain evidence="1">Eklund 17B</strain>
    </source>
</reference>
<accession>B2TMG6</accession>
<accession>U4P6D6</accession>